<proteinExistence type="predicted"/>
<protein>
    <submittedName>
        <fullName evidence="1">Uncharacterized protein</fullName>
    </submittedName>
</protein>
<dbReference type="Proteomes" id="UP000813018">
    <property type="component" value="Unassembled WGS sequence"/>
</dbReference>
<accession>A0ABS7CZQ6</accession>
<reference evidence="1 2" key="1">
    <citation type="journal article" date="2016" name="Int. J. Syst. Evol. Microbiol.">
        <title>Pontibacter aydingkolensis sp. nov., isolated from soil of a salt lake.</title>
        <authorList>
            <person name="Osman G."/>
            <person name="Zhang T."/>
            <person name="Lou K."/>
            <person name="Gao Y."/>
            <person name="Chang W."/>
            <person name="Lin Q."/>
            <person name="Yang H.M."/>
            <person name="Huo X.D."/>
            <person name="Wang N."/>
        </authorList>
    </citation>
    <scope>NUCLEOTIDE SEQUENCE [LARGE SCALE GENOMIC DNA]</scope>
    <source>
        <strain evidence="1 2">KACC 19255</strain>
    </source>
</reference>
<sequence length="93" mass="10327">MFVIAHHFIKEPEAFWASAQNALSSIPPHLKLHSVYPSSDLKTGTCVWEAPSAEEVQQLVDSILGTMSKNVCYEVNEEAAIGLPQKRMEEARS</sequence>
<organism evidence="1 2">
    <name type="scientific">Pontibacter aydingkolensis</name>
    <dbReference type="NCBI Taxonomy" id="1911536"/>
    <lineage>
        <taxon>Bacteria</taxon>
        <taxon>Pseudomonadati</taxon>
        <taxon>Bacteroidota</taxon>
        <taxon>Cytophagia</taxon>
        <taxon>Cytophagales</taxon>
        <taxon>Hymenobacteraceae</taxon>
        <taxon>Pontibacter</taxon>
    </lineage>
</organism>
<keyword evidence="2" id="KW-1185">Reference proteome</keyword>
<dbReference type="RefSeq" id="WP_219879148.1">
    <property type="nucleotide sequence ID" value="NZ_JAHYXK010000032.1"/>
</dbReference>
<comment type="caution">
    <text evidence="1">The sequence shown here is derived from an EMBL/GenBank/DDBJ whole genome shotgun (WGS) entry which is preliminary data.</text>
</comment>
<dbReference type="EMBL" id="JAHYXK010000032">
    <property type="protein sequence ID" value="MBW7469275.1"/>
    <property type="molecule type" value="Genomic_DNA"/>
</dbReference>
<evidence type="ECO:0000313" key="1">
    <source>
        <dbReference type="EMBL" id="MBW7469275.1"/>
    </source>
</evidence>
<gene>
    <name evidence="1" type="ORF">K0O23_19550</name>
</gene>
<name>A0ABS7CZQ6_9BACT</name>
<evidence type="ECO:0000313" key="2">
    <source>
        <dbReference type="Proteomes" id="UP000813018"/>
    </source>
</evidence>